<reference evidence="1" key="1">
    <citation type="submission" date="2020-02" db="EMBL/GenBank/DDBJ databases">
        <authorList>
            <person name="Meier V. D."/>
        </authorList>
    </citation>
    <scope>NUCLEOTIDE SEQUENCE</scope>
    <source>
        <strain evidence="1">AVDCRST_MAG14</strain>
    </source>
</reference>
<dbReference type="EMBL" id="CADCVG010000015">
    <property type="protein sequence ID" value="CAA9445039.1"/>
    <property type="molecule type" value="Genomic_DNA"/>
</dbReference>
<protein>
    <submittedName>
        <fullName evidence="1">Uncharacterized protein</fullName>
    </submittedName>
</protein>
<feature type="non-terminal residue" evidence="1">
    <location>
        <position position="1"/>
    </location>
</feature>
<proteinExistence type="predicted"/>
<feature type="non-terminal residue" evidence="1">
    <location>
        <position position="42"/>
    </location>
</feature>
<name>A0A6J4QHC6_9ACTN</name>
<sequence>WSALRRDAGSPTARVAAPTLCTTMATASVVSSTAPIASNAGL</sequence>
<organism evidence="1">
    <name type="scientific">uncultured Rubrobacteraceae bacterium</name>
    <dbReference type="NCBI Taxonomy" id="349277"/>
    <lineage>
        <taxon>Bacteria</taxon>
        <taxon>Bacillati</taxon>
        <taxon>Actinomycetota</taxon>
        <taxon>Rubrobacteria</taxon>
        <taxon>Rubrobacterales</taxon>
        <taxon>Rubrobacteraceae</taxon>
        <taxon>environmental samples</taxon>
    </lineage>
</organism>
<dbReference type="AlphaFoldDB" id="A0A6J4QHC6"/>
<evidence type="ECO:0000313" key="1">
    <source>
        <dbReference type="EMBL" id="CAA9445039.1"/>
    </source>
</evidence>
<gene>
    <name evidence="1" type="ORF">AVDCRST_MAG14-315</name>
</gene>
<accession>A0A6J4QHC6</accession>